<dbReference type="PANTHER" id="PTHR43827:SF3">
    <property type="entry name" value="NADP-DEPENDENT OXIDOREDUCTASE DOMAIN-CONTAINING PROTEIN"/>
    <property type="match status" value="1"/>
</dbReference>
<dbReference type="PATRIC" id="fig|1132509.6.peg.3339"/>
<dbReference type="AlphaFoldDB" id="M0LVP9"/>
<comment type="caution">
    <text evidence="5">The sequence shown here is derived from an EMBL/GenBank/DDBJ whole genome shotgun (WGS) entry which is preliminary data.</text>
</comment>
<evidence type="ECO:0000256" key="1">
    <source>
        <dbReference type="ARBA" id="ARBA00007905"/>
    </source>
</evidence>
<dbReference type="PROSITE" id="PS00062">
    <property type="entry name" value="ALDOKETO_REDUCTASE_2"/>
    <property type="match status" value="1"/>
</dbReference>
<dbReference type="RefSeq" id="WP_007695082.1">
    <property type="nucleotide sequence ID" value="NZ_AJRK01000435.1"/>
</dbReference>
<dbReference type="InterPro" id="IPR020471">
    <property type="entry name" value="AKR"/>
</dbReference>
<comment type="similarity">
    <text evidence="1">Belongs to the aldo/keto reductase family.</text>
</comment>
<dbReference type="InterPro" id="IPR036812">
    <property type="entry name" value="NAD(P)_OxRdtase_dom_sf"/>
</dbReference>
<evidence type="ECO:0000259" key="4">
    <source>
        <dbReference type="Pfam" id="PF00248"/>
    </source>
</evidence>
<dbReference type="InterPro" id="IPR023210">
    <property type="entry name" value="NADP_OxRdtase_dom"/>
</dbReference>
<dbReference type="GO" id="GO:0016616">
    <property type="term" value="F:oxidoreductase activity, acting on the CH-OH group of donors, NAD or NADP as acceptor"/>
    <property type="evidence" value="ECO:0007669"/>
    <property type="project" value="UniProtKB-ARBA"/>
</dbReference>
<evidence type="ECO:0000256" key="2">
    <source>
        <dbReference type="ARBA" id="ARBA00022857"/>
    </source>
</evidence>
<dbReference type="PANTHER" id="PTHR43827">
    <property type="entry name" value="2,5-DIKETO-D-GLUCONIC ACID REDUCTASE"/>
    <property type="match status" value="1"/>
</dbReference>
<evidence type="ECO:0000313" key="6">
    <source>
        <dbReference type="Proteomes" id="UP000011566"/>
    </source>
</evidence>
<dbReference type="Gene3D" id="3.20.20.100">
    <property type="entry name" value="NADP-dependent oxidoreductase domain"/>
    <property type="match status" value="1"/>
</dbReference>
<dbReference type="PROSITE" id="PS00798">
    <property type="entry name" value="ALDOKETO_REDUCTASE_1"/>
    <property type="match status" value="1"/>
</dbReference>
<name>M0LVP9_9EURY</name>
<dbReference type="OrthoDB" id="275427at2157"/>
<reference evidence="5 6" key="1">
    <citation type="journal article" date="2014" name="PLoS Genet.">
        <title>Phylogenetically driven sequencing of extremely halophilic archaea reveals strategies for static and dynamic osmo-response.</title>
        <authorList>
            <person name="Becker E.A."/>
            <person name="Seitzer P.M."/>
            <person name="Tritt A."/>
            <person name="Larsen D."/>
            <person name="Krusor M."/>
            <person name="Yao A.I."/>
            <person name="Wu D."/>
            <person name="Madern D."/>
            <person name="Eisen J.A."/>
            <person name="Darling A.E."/>
            <person name="Facciotti M.T."/>
        </authorList>
    </citation>
    <scope>NUCLEOTIDE SEQUENCE [LARGE SCALE GENOMIC DNA]</scope>
    <source>
        <strain evidence="5 6">100A6</strain>
    </source>
</reference>
<organism evidence="5 6">
    <name type="scientific">Halococcus hamelinensis 100A6</name>
    <dbReference type="NCBI Taxonomy" id="1132509"/>
    <lineage>
        <taxon>Archaea</taxon>
        <taxon>Methanobacteriati</taxon>
        <taxon>Methanobacteriota</taxon>
        <taxon>Stenosarchaea group</taxon>
        <taxon>Halobacteria</taxon>
        <taxon>Halobacteriales</taxon>
        <taxon>Halococcaceae</taxon>
        <taxon>Halococcus</taxon>
    </lineage>
</organism>
<dbReference type="Proteomes" id="UP000011566">
    <property type="component" value="Unassembled WGS sequence"/>
</dbReference>
<feature type="domain" description="NADP-dependent oxidoreductase" evidence="4">
    <location>
        <begin position="14"/>
        <end position="254"/>
    </location>
</feature>
<keyword evidence="2" id="KW-0521">NADP</keyword>
<evidence type="ECO:0000313" key="5">
    <source>
        <dbReference type="EMBL" id="EMA36439.1"/>
    </source>
</evidence>
<keyword evidence="6" id="KW-1185">Reference proteome</keyword>
<gene>
    <name evidence="5" type="ORF">C447_14306</name>
</gene>
<dbReference type="PRINTS" id="PR00069">
    <property type="entry name" value="ALDKETRDTASE"/>
</dbReference>
<keyword evidence="3" id="KW-0560">Oxidoreductase</keyword>
<dbReference type="InterPro" id="IPR018170">
    <property type="entry name" value="Aldo/ket_reductase_CS"/>
</dbReference>
<protein>
    <submittedName>
        <fullName evidence="5">Aldo/keto reductase</fullName>
    </submittedName>
</protein>
<proteinExistence type="inferred from homology"/>
<sequence>MEPITIADADVPALGFGTAGMDTDEERYDAISAALDAGYRHIDTAQMYDSESAVGAAIADSGLDREELFVTTKLDGGNRDHEAVVDSTYESLTRLDTDYVDLLLIHMPDQEPSHEETLDAMNELVSEDVVKHIGVSNFSVEETKNAIEHSSAPILTNQVEYSLAERQDDLLSFCIDQGVMLTAYSPIKLGDRLEDDVVQETADTHGKTPRQVAIRWLLQQPYVSTIPRSSNPEHVRENFDVFDFELTDEEMRRLFATEGDLDDALASKLGL</sequence>
<dbReference type="SUPFAM" id="SSF51430">
    <property type="entry name" value="NAD(P)-linked oxidoreductase"/>
    <property type="match status" value="1"/>
</dbReference>
<dbReference type="eggNOG" id="arCOG01619">
    <property type="taxonomic scope" value="Archaea"/>
</dbReference>
<evidence type="ECO:0000256" key="3">
    <source>
        <dbReference type="ARBA" id="ARBA00023002"/>
    </source>
</evidence>
<dbReference type="EMBL" id="AOMB01000041">
    <property type="protein sequence ID" value="EMA36439.1"/>
    <property type="molecule type" value="Genomic_DNA"/>
</dbReference>
<dbReference type="PIRSF" id="PIRSF000097">
    <property type="entry name" value="AKR"/>
    <property type="match status" value="1"/>
</dbReference>
<dbReference type="Pfam" id="PF00248">
    <property type="entry name" value="Aldo_ket_red"/>
    <property type="match status" value="1"/>
</dbReference>
<accession>M0LVP9</accession>